<dbReference type="EMBL" id="AP018316">
    <property type="protein sequence ID" value="BAZ84050.1"/>
    <property type="molecule type" value="Genomic_DNA"/>
</dbReference>
<name>A0A1Z4UXS0_9CYAN</name>
<sequence>MTSFSAFKQTIQDKLSLKSIGIGIALLLLALLFFTWRGLSLPWITTNSTTEIKTVILGGLKNISELNTVKMSSKATVVETEENRLFSLTLGNTKVIYEGVGIIRAGIDMRGLEAKEVDADNHKVKIILPPPYIIETVLDVERSELLDHHRNWFGPNTEIDLQEKAQKDAIEKIRLEACENGILEAANRNAQEIVENILSVSGYTDIIIETQSPKTSYCHID</sequence>
<protein>
    <recommendedName>
        <fullName evidence="4">DUF4230 domain-containing protein</fullName>
    </recommendedName>
</protein>
<keyword evidence="1" id="KW-0812">Transmembrane</keyword>
<keyword evidence="1" id="KW-0472">Membrane</keyword>
<feature type="transmembrane region" description="Helical" evidence="1">
    <location>
        <begin position="20"/>
        <end position="39"/>
    </location>
</feature>
<dbReference type="Pfam" id="PF14014">
    <property type="entry name" value="DUF4230"/>
    <property type="match status" value="1"/>
</dbReference>
<reference evidence="2 3" key="1">
    <citation type="submission" date="2017-06" db="EMBL/GenBank/DDBJ databases">
        <title>Genome sequencing of cyanobaciteial culture collection at National Institute for Environmental Studies (NIES).</title>
        <authorList>
            <person name="Hirose Y."/>
            <person name="Shimura Y."/>
            <person name="Fujisawa T."/>
            <person name="Nakamura Y."/>
            <person name="Kawachi M."/>
        </authorList>
    </citation>
    <scope>NUCLEOTIDE SEQUENCE [LARGE SCALE GENOMIC DNA]</scope>
    <source>
        <strain evidence="2 3">NIES-806</strain>
    </source>
</reference>
<keyword evidence="1" id="KW-1133">Transmembrane helix</keyword>
<evidence type="ECO:0000313" key="3">
    <source>
        <dbReference type="Proteomes" id="UP000218702"/>
    </source>
</evidence>
<evidence type="ECO:0000256" key="1">
    <source>
        <dbReference type="SAM" id="Phobius"/>
    </source>
</evidence>
<organism evidence="2 3">
    <name type="scientific">Dolichospermum compactum NIES-806</name>
    <dbReference type="NCBI Taxonomy" id="1973481"/>
    <lineage>
        <taxon>Bacteria</taxon>
        <taxon>Bacillati</taxon>
        <taxon>Cyanobacteriota</taxon>
        <taxon>Cyanophyceae</taxon>
        <taxon>Nostocales</taxon>
        <taxon>Aphanizomenonaceae</taxon>
        <taxon>Dolichospermum</taxon>
        <taxon>Dolichospermum compactum</taxon>
    </lineage>
</organism>
<dbReference type="InterPro" id="IPR025324">
    <property type="entry name" value="DUF4230"/>
</dbReference>
<accession>A0A1Z4UXS0</accession>
<dbReference type="Proteomes" id="UP000218702">
    <property type="component" value="Chromosome"/>
</dbReference>
<evidence type="ECO:0000313" key="2">
    <source>
        <dbReference type="EMBL" id="BAZ84050.1"/>
    </source>
</evidence>
<evidence type="ECO:0008006" key="4">
    <source>
        <dbReference type="Google" id="ProtNLM"/>
    </source>
</evidence>
<dbReference type="OrthoDB" id="574594at2"/>
<dbReference type="RefSeq" id="WP_096662941.1">
    <property type="nucleotide sequence ID" value="NZ_AP018316.1"/>
</dbReference>
<keyword evidence="3" id="KW-1185">Reference proteome</keyword>
<dbReference type="AlphaFoldDB" id="A0A1Z4UXS0"/>
<proteinExistence type="predicted"/>
<dbReference type="KEGG" id="dcm:NIES806_02300"/>
<gene>
    <name evidence="2" type="ORF">NIES806_02300</name>
</gene>